<feature type="region of interest" description="Disordered" evidence="1">
    <location>
        <begin position="867"/>
        <end position="890"/>
    </location>
</feature>
<accession>A0AAI8AMN4</accession>
<dbReference type="Proteomes" id="UP000009399">
    <property type="component" value="Chromosome"/>
</dbReference>
<evidence type="ECO:0008006" key="5">
    <source>
        <dbReference type="Google" id="ProtNLM"/>
    </source>
</evidence>
<organism evidence="3 4">
    <name type="scientific">Mesomycoplasma hyorhinis SK76</name>
    <dbReference type="NCBI Taxonomy" id="1118964"/>
    <lineage>
        <taxon>Bacteria</taxon>
        <taxon>Bacillati</taxon>
        <taxon>Mycoplasmatota</taxon>
        <taxon>Mycoplasmoidales</taxon>
        <taxon>Metamycoplasmataceae</taxon>
        <taxon>Mesomycoplasma</taxon>
    </lineage>
</organism>
<dbReference type="EMBL" id="CP003914">
    <property type="protein sequence ID" value="AFX74180.1"/>
    <property type="molecule type" value="Genomic_DNA"/>
</dbReference>
<protein>
    <recommendedName>
        <fullName evidence="5">Lipoprotein-associated type-17 domain-containing protein</fullName>
    </recommendedName>
</protein>
<feature type="compositionally biased region" description="Low complexity" evidence="1">
    <location>
        <begin position="867"/>
        <end position="885"/>
    </location>
</feature>
<sequence length="943" mass="107427">MKKPIVIALSLVSTLTVSSVSVGTYFGIKENNAISSPSMKLNYDNDGIPQARLKLEKNNLDVSYVAVFKDESNNLNRKILGAHNGVLLIQDKTGNERLVEVLDMNQNSIWKADNSNGIDLSVGKLDIKNKSILLNKDISKNATINIFLQNSEGQEVKISKHADANAKVLLSDNELFSMLNLKLNKIITDNQSKTEKVKLVISNVDGIEVQKPVDFATDLTISSATINVDFVSKALSLDPSQQIEAKFKESNFNSDNAKIFSVYSVAENKDDETYGLNFRVNNLKEDTKYELVSLAFVENPYKNFDLLANVPFWTAPADSDFNFTTATKDINLELLGQKELENDKLKYKLDITFTSLPSNFYNRNLQVEYTDDQGKVVKSQPQKILEDTSRYEFNFTNLSKNTNYKLSKIFVFDKSESDVFKDIDFVKNNITDSFIYTQEISNFRVVQTNLNSVKIRFNFDDDYKTEETKSPLTISYKKVNDPNDLVKTVSAKYSSDENEGRFVETTLNNLDINTKYEIVKIQRNIPDFATNSKTLNNLVYFDIAKSKATDKPLDFIISFKLLSATPLDIKTGKFNLKVENNLDNFNNYDVSLTYSFTKQNQSTATEKIITHHETGQGDNVVYDDSTSSFNVQVPSFANESGKYTLKSLNIFAKTNKDKEKTSILATNLQTLDVKSKADFVQLVDNSIDTINKNYLPSMITKELLNATIKDEQKPLINSSLQVTSGTVDDKQGELPVTYSLTYFGSTTQQSYTIKNLNKLVEIKDTKDKYNATATSADSFFEPRFALTDDNSYFSYWYANKTEGKDIVFTINPQNLDSRLMKEFWIFARKHNEYSAEQHLTSYFTVKITYKDERGQDQTKDLTVNNPTEFTATTKTPKTTQQHQTQSNKEFTTTTETYHKWTFVLDKLTKVSKIEITFKKEYQPKYVSIFKVRFVEPEKTLPQK</sequence>
<gene>
    <name evidence="3" type="ORF">MOS_251</name>
</gene>
<reference evidence="3 4" key="1">
    <citation type="journal article" date="2013" name="Genome Announc.">
        <title>Complete Genome Sequence of Mycoplasma hyorhinis Strain SK76.</title>
        <authorList>
            <person name="Goodison S."/>
            <person name="Urquidi V."/>
            <person name="Kumar D."/>
            <person name="Reyes L."/>
            <person name="Rosser C.J."/>
        </authorList>
    </citation>
    <scope>NUCLEOTIDE SEQUENCE [LARGE SCALE GENOMIC DNA]</scope>
    <source>
        <strain evidence="3 4">SK76</strain>
    </source>
</reference>
<evidence type="ECO:0000256" key="2">
    <source>
        <dbReference type="SAM" id="SignalP"/>
    </source>
</evidence>
<dbReference type="KEGG" id="mhs:MOS_251"/>
<proteinExistence type="predicted"/>
<keyword evidence="2" id="KW-0732">Signal</keyword>
<dbReference type="AlphaFoldDB" id="A0AAI8AMN4"/>
<dbReference type="RefSeq" id="WP_015084090.1">
    <property type="nucleotide sequence ID" value="NC_019552.1"/>
</dbReference>
<evidence type="ECO:0000313" key="3">
    <source>
        <dbReference type="EMBL" id="AFX74180.1"/>
    </source>
</evidence>
<evidence type="ECO:0000256" key="1">
    <source>
        <dbReference type="SAM" id="MobiDB-lite"/>
    </source>
</evidence>
<name>A0AAI8AMN4_MESHY</name>
<evidence type="ECO:0000313" key="4">
    <source>
        <dbReference type="Proteomes" id="UP000009399"/>
    </source>
</evidence>
<feature type="chain" id="PRO_5042563701" description="Lipoprotein-associated type-17 domain-containing protein" evidence="2">
    <location>
        <begin position="20"/>
        <end position="943"/>
    </location>
</feature>
<feature type="signal peptide" evidence="2">
    <location>
        <begin position="1"/>
        <end position="19"/>
    </location>
</feature>